<reference evidence="2 3" key="1">
    <citation type="submission" date="2021-03" db="EMBL/GenBank/DDBJ databases">
        <title>Sequencing the genomes of 1000 actinobacteria strains.</title>
        <authorList>
            <person name="Klenk H.-P."/>
        </authorList>
    </citation>
    <scope>NUCLEOTIDE SEQUENCE [LARGE SCALE GENOMIC DNA]</scope>
    <source>
        <strain evidence="2 3">DSM 15797</strain>
    </source>
</reference>
<gene>
    <name evidence="2" type="ORF">JOF47_001788</name>
</gene>
<comment type="caution">
    <text evidence="2">The sequence shown here is derived from an EMBL/GenBank/DDBJ whole genome shotgun (WGS) entry which is preliminary data.</text>
</comment>
<feature type="domain" description="Transposase IS701-like DDE" evidence="1">
    <location>
        <begin position="21"/>
        <end position="62"/>
    </location>
</feature>
<name>A0ABS4XCS4_9MICC</name>
<proteinExistence type="predicted"/>
<evidence type="ECO:0000313" key="3">
    <source>
        <dbReference type="Proteomes" id="UP001296993"/>
    </source>
</evidence>
<dbReference type="Pfam" id="PF13546">
    <property type="entry name" value="DDE_5"/>
    <property type="match status" value="1"/>
</dbReference>
<dbReference type="EMBL" id="JAGIOF010000001">
    <property type="protein sequence ID" value="MBP2386277.1"/>
    <property type="molecule type" value="Genomic_DNA"/>
</dbReference>
<dbReference type="InterPro" id="IPR038721">
    <property type="entry name" value="IS701-like_DDE_dom"/>
</dbReference>
<evidence type="ECO:0000259" key="1">
    <source>
        <dbReference type="Pfam" id="PF13546"/>
    </source>
</evidence>
<sequence length="63" mass="6997">MLNDEMAAVHGLLDGFVRAVVASLPRKDQRGKGALYLQGLMLDGKRKSMRPMGEHLGIDYQQL</sequence>
<keyword evidence="3" id="KW-1185">Reference proteome</keyword>
<dbReference type="Proteomes" id="UP001296993">
    <property type="component" value="Unassembled WGS sequence"/>
</dbReference>
<organism evidence="2 3">
    <name type="scientific">Paeniglutamicibacter kerguelensis</name>
    <dbReference type="NCBI Taxonomy" id="254788"/>
    <lineage>
        <taxon>Bacteria</taxon>
        <taxon>Bacillati</taxon>
        <taxon>Actinomycetota</taxon>
        <taxon>Actinomycetes</taxon>
        <taxon>Micrococcales</taxon>
        <taxon>Micrococcaceae</taxon>
        <taxon>Paeniglutamicibacter</taxon>
    </lineage>
</organism>
<accession>A0ABS4XCS4</accession>
<protein>
    <submittedName>
        <fullName evidence="2">SRSO17 transposase</fullName>
    </submittedName>
</protein>
<evidence type="ECO:0000313" key="2">
    <source>
        <dbReference type="EMBL" id="MBP2386277.1"/>
    </source>
</evidence>